<evidence type="ECO:0000313" key="3">
    <source>
        <dbReference type="Proteomes" id="UP000517916"/>
    </source>
</evidence>
<keyword evidence="3" id="KW-1185">Reference proteome</keyword>
<evidence type="ECO:0000313" key="2">
    <source>
        <dbReference type="EMBL" id="MBA8927242.1"/>
    </source>
</evidence>
<evidence type="ECO:0000256" key="1">
    <source>
        <dbReference type="SAM" id="SignalP"/>
    </source>
</evidence>
<name>A0ABR6BK21_9PSEU</name>
<feature type="signal peptide" evidence="1">
    <location>
        <begin position="1"/>
        <end position="30"/>
    </location>
</feature>
<protein>
    <recommendedName>
        <fullName evidence="4">Secreted protein</fullName>
    </recommendedName>
</protein>
<gene>
    <name evidence="2" type="ORF">BC739_004448</name>
</gene>
<keyword evidence="1" id="KW-0732">Signal</keyword>
<feature type="chain" id="PRO_5047208995" description="Secreted protein" evidence="1">
    <location>
        <begin position="31"/>
        <end position="93"/>
    </location>
</feature>
<comment type="caution">
    <text evidence="2">The sequence shown here is derived from an EMBL/GenBank/DDBJ whole genome shotgun (WGS) entry which is preliminary data.</text>
</comment>
<dbReference type="RefSeq" id="WP_148309417.1">
    <property type="nucleotide sequence ID" value="NZ_BAAABQ010000057.1"/>
</dbReference>
<evidence type="ECO:0008006" key="4">
    <source>
        <dbReference type="Google" id="ProtNLM"/>
    </source>
</evidence>
<reference evidence="2 3" key="1">
    <citation type="submission" date="2020-08" db="EMBL/GenBank/DDBJ databases">
        <title>Genomic Encyclopedia of Archaeal and Bacterial Type Strains, Phase II (KMG-II): from individual species to whole genera.</title>
        <authorList>
            <person name="Goeker M."/>
        </authorList>
    </citation>
    <scope>NUCLEOTIDE SEQUENCE [LARGE SCALE GENOMIC DNA]</scope>
    <source>
        <strain evidence="2 3">DSM 43850</strain>
    </source>
</reference>
<proteinExistence type="predicted"/>
<organism evidence="2 3">
    <name type="scientific">Kutzneria viridogrisea</name>
    <dbReference type="NCBI Taxonomy" id="47990"/>
    <lineage>
        <taxon>Bacteria</taxon>
        <taxon>Bacillati</taxon>
        <taxon>Actinomycetota</taxon>
        <taxon>Actinomycetes</taxon>
        <taxon>Pseudonocardiales</taxon>
        <taxon>Pseudonocardiaceae</taxon>
        <taxon>Kutzneria</taxon>
    </lineage>
</organism>
<dbReference type="EMBL" id="JACJID010000003">
    <property type="protein sequence ID" value="MBA8927242.1"/>
    <property type="molecule type" value="Genomic_DNA"/>
</dbReference>
<sequence length="93" mass="9566">MPRLARSAGLAAALLAGAAAPVLAAAPAHAATQDCLQYLIDKHAPMTQEVVVGCSFGTISLLASCTDSMEHSKVPHEDAVEACRRAADLSQHS</sequence>
<dbReference type="Proteomes" id="UP000517916">
    <property type="component" value="Unassembled WGS sequence"/>
</dbReference>
<accession>A0ABR6BK21</accession>